<dbReference type="EMBL" id="CAFBMZ010000054">
    <property type="protein sequence ID" value="CAB4929061.1"/>
    <property type="molecule type" value="Genomic_DNA"/>
</dbReference>
<evidence type="ECO:0000259" key="1">
    <source>
        <dbReference type="Pfam" id="PF07739"/>
    </source>
</evidence>
<dbReference type="SUPFAM" id="SSF89082">
    <property type="entry name" value="Antibiotic binding domain of TipA-like multidrug resistance regulators"/>
    <property type="match status" value="1"/>
</dbReference>
<dbReference type="Pfam" id="PF07739">
    <property type="entry name" value="TipAS"/>
    <property type="match status" value="1"/>
</dbReference>
<dbReference type="AlphaFoldDB" id="A0A6J7IEG7"/>
<proteinExistence type="predicted"/>
<organism evidence="2">
    <name type="scientific">freshwater metagenome</name>
    <dbReference type="NCBI Taxonomy" id="449393"/>
    <lineage>
        <taxon>unclassified sequences</taxon>
        <taxon>metagenomes</taxon>
        <taxon>ecological metagenomes</taxon>
    </lineage>
</organism>
<protein>
    <submittedName>
        <fullName evidence="2">Unannotated protein</fullName>
    </submittedName>
</protein>
<evidence type="ECO:0000313" key="2">
    <source>
        <dbReference type="EMBL" id="CAB4929061.1"/>
    </source>
</evidence>
<accession>A0A6J7IEG7</accession>
<reference evidence="2" key="1">
    <citation type="submission" date="2020-05" db="EMBL/GenBank/DDBJ databases">
        <authorList>
            <person name="Chiriac C."/>
            <person name="Salcher M."/>
            <person name="Ghai R."/>
            <person name="Kavagutti S V."/>
        </authorList>
    </citation>
    <scope>NUCLEOTIDE SEQUENCE</scope>
</reference>
<feature type="domain" description="TipAS antibiotic-recognition" evidence="1">
    <location>
        <begin position="16"/>
        <end position="131"/>
    </location>
</feature>
<dbReference type="Gene3D" id="1.10.490.50">
    <property type="entry name" value="Antibiotic binding domain of TipA-like multidrug resistance regulators"/>
    <property type="match status" value="1"/>
</dbReference>
<sequence>MSLESSPIYTFSVEQFEDEVIERWGNTDAYHQSQSKTSKYSHEDFAAAKVDQEAATEMFVYAFGNSLKIDSSEAQAAVVAHRVAISKWFYDCSIEMQKSLASMYIADERFKKYYDDRARGLAQFVHDAIMIQSL</sequence>
<dbReference type="InterPro" id="IPR036244">
    <property type="entry name" value="TipA-like_antibiotic-bd"/>
</dbReference>
<name>A0A6J7IEG7_9ZZZZ</name>
<dbReference type="InterPro" id="IPR012925">
    <property type="entry name" value="TipAS_dom"/>
</dbReference>
<gene>
    <name evidence="2" type="ORF">UFOPK3684_00851</name>
</gene>